<feature type="binding site" evidence="3">
    <location>
        <position position="112"/>
    </location>
    <ligand>
        <name>substrate</name>
    </ligand>
</feature>
<evidence type="ECO:0000313" key="7">
    <source>
        <dbReference type="Proteomes" id="UP001214603"/>
    </source>
</evidence>
<evidence type="ECO:0000259" key="5">
    <source>
        <dbReference type="Pfam" id="PF00248"/>
    </source>
</evidence>
<dbReference type="Gene3D" id="3.20.20.100">
    <property type="entry name" value="NADP-dependent oxidoreductase domain"/>
    <property type="match status" value="1"/>
</dbReference>
<dbReference type="PROSITE" id="PS00798">
    <property type="entry name" value="ALDOKETO_REDUCTASE_1"/>
    <property type="match status" value="1"/>
</dbReference>
<organism evidence="6 7">
    <name type="scientific">Malassezia obtusa</name>
    <dbReference type="NCBI Taxonomy" id="76774"/>
    <lineage>
        <taxon>Eukaryota</taxon>
        <taxon>Fungi</taxon>
        <taxon>Dikarya</taxon>
        <taxon>Basidiomycota</taxon>
        <taxon>Ustilaginomycotina</taxon>
        <taxon>Malasseziomycetes</taxon>
        <taxon>Malasseziales</taxon>
        <taxon>Malasseziaceae</taxon>
        <taxon>Malassezia</taxon>
    </lineage>
</organism>
<dbReference type="InterPro" id="IPR020471">
    <property type="entry name" value="AKR"/>
</dbReference>
<dbReference type="GO" id="GO:0016616">
    <property type="term" value="F:oxidoreductase activity, acting on the CH-OH group of donors, NAD or NADP as acceptor"/>
    <property type="evidence" value="ECO:0007669"/>
    <property type="project" value="UniProtKB-ARBA"/>
</dbReference>
<evidence type="ECO:0000256" key="4">
    <source>
        <dbReference type="PIRSR" id="PIRSR000097-3"/>
    </source>
</evidence>
<accession>A0AAF0IUE3</accession>
<proteinExistence type="predicted"/>
<dbReference type="PIRSF" id="PIRSF000097">
    <property type="entry name" value="AKR"/>
    <property type="match status" value="1"/>
</dbReference>
<evidence type="ECO:0000256" key="2">
    <source>
        <dbReference type="PIRSR" id="PIRSR000097-1"/>
    </source>
</evidence>
<dbReference type="InterPro" id="IPR018170">
    <property type="entry name" value="Aldo/ket_reductase_CS"/>
</dbReference>
<sequence>MSFQKSIPLNDGNVIPQVGLGTAQAKGTDVTKAVEHAIKIGYRHLDLAKMYSNQRQIGEALKASIPAVVKREDLFITSKLWNNAHKPEVVESTLDDTLDELGIEYLDLYLMHWPVAFDAPSGEMKPQDHGTVKLDLQTSVVDTWKAMIALKKTGKVKSIGVSNFRPDVVDGIIKATGVAPAVNQIEAHPLLPQDELVEHHKAKNIVITAYAPLGNNLSGLPKIVEYPEVKAIAEKHGATPAQILLAWGVQRGYVVIPKSLSPEHIDANFAQITLSDEEYKEVSELPKRTGGFVRFFTPYKTFNPNWDVDIFHDPEEKDATHQIKVE</sequence>
<dbReference type="PROSITE" id="PS00062">
    <property type="entry name" value="ALDOKETO_REDUCTASE_2"/>
    <property type="match status" value="1"/>
</dbReference>
<dbReference type="EMBL" id="CP119941">
    <property type="protein sequence ID" value="WFD04443.1"/>
    <property type="molecule type" value="Genomic_DNA"/>
</dbReference>
<evidence type="ECO:0000256" key="1">
    <source>
        <dbReference type="ARBA" id="ARBA00023002"/>
    </source>
</evidence>
<dbReference type="EC" id="1.1.1.372" evidence="6"/>
<evidence type="ECO:0000256" key="3">
    <source>
        <dbReference type="PIRSR" id="PIRSR000097-2"/>
    </source>
</evidence>
<dbReference type="InterPro" id="IPR023210">
    <property type="entry name" value="NADP_OxRdtase_dom"/>
</dbReference>
<protein>
    <submittedName>
        <fullName evidence="6">D/L-glyceraldehyde reductase</fullName>
        <ecNumber evidence="6">1.1.1.372</ecNumber>
    </submittedName>
</protein>
<dbReference type="Pfam" id="PF00248">
    <property type="entry name" value="Aldo_ket_red"/>
    <property type="match status" value="1"/>
</dbReference>
<gene>
    <name evidence="6" type="ORF">MOBT1_003153</name>
</gene>
<dbReference type="SUPFAM" id="SSF51430">
    <property type="entry name" value="NAD(P)-linked oxidoreductase"/>
    <property type="match status" value="1"/>
</dbReference>
<dbReference type="FunFam" id="3.20.20.100:FF:000002">
    <property type="entry name" value="2,5-diketo-D-gluconic acid reductase A"/>
    <property type="match status" value="1"/>
</dbReference>
<feature type="domain" description="NADP-dependent oxidoreductase" evidence="5">
    <location>
        <begin position="18"/>
        <end position="285"/>
    </location>
</feature>
<dbReference type="InterPro" id="IPR036812">
    <property type="entry name" value="NAD(P)_OxRdtase_dom_sf"/>
</dbReference>
<dbReference type="Proteomes" id="UP001214603">
    <property type="component" value="Chromosome 8"/>
</dbReference>
<dbReference type="PANTHER" id="PTHR11732">
    <property type="entry name" value="ALDO/KETO REDUCTASE"/>
    <property type="match status" value="1"/>
</dbReference>
<keyword evidence="7" id="KW-1185">Reference proteome</keyword>
<name>A0AAF0IUE3_9BASI</name>
<feature type="site" description="Lowers pKa of active site Tyr" evidence="4">
    <location>
        <position position="79"/>
    </location>
</feature>
<evidence type="ECO:0000313" key="6">
    <source>
        <dbReference type="EMBL" id="WFD04443.1"/>
    </source>
</evidence>
<reference evidence="6" key="1">
    <citation type="submission" date="2023-03" db="EMBL/GenBank/DDBJ databases">
        <title>Mating type loci evolution in Malassezia.</title>
        <authorList>
            <person name="Coelho M.A."/>
        </authorList>
    </citation>
    <scope>NUCLEOTIDE SEQUENCE</scope>
    <source>
        <strain evidence="6">CBS 7876</strain>
    </source>
</reference>
<keyword evidence="1 6" id="KW-0560">Oxidoreductase</keyword>
<feature type="active site" description="Proton donor" evidence="2">
    <location>
        <position position="51"/>
    </location>
</feature>
<dbReference type="PRINTS" id="PR00069">
    <property type="entry name" value="ALDKETRDTASE"/>
</dbReference>
<dbReference type="AlphaFoldDB" id="A0AAF0IUE3"/>